<evidence type="ECO:0000313" key="2">
    <source>
        <dbReference type="Proteomes" id="UP000277236"/>
    </source>
</evidence>
<dbReference type="OrthoDB" id="9157515at2"/>
<protein>
    <submittedName>
        <fullName evidence="1">PAAR-like protein</fullName>
    </submittedName>
</protein>
<name>A0A3M4LS83_PSECI</name>
<proteinExistence type="predicted"/>
<dbReference type="RefSeq" id="WP_122316899.1">
    <property type="nucleotide sequence ID" value="NZ_RBRE01000060.1"/>
</dbReference>
<sequence length="384" mass="44159">MSGVISYPRTDGSDRFRRDLEHLETLIVQIEQSLSMENLEGILALIGLIGWDRLPEHLRIRYLGLLAQKSRELELQQLARRDANNAADRRAEQKLQMIMQDMDRCLIEHCPWEARRDQEPLTVVGVQSRIENARQRIDEKGYQPLFSDEEILALAQTDIVAQARYKVRFMERKYFGDRGKNGFMGMDFTGASGPGVKYWNTSFGQIEDADSDYRLVANKLGLEYKEGCEYMLLVIDSQKAQAVCESSSISATFEKLGAFANHELPELYPQELTREILTAAFQAEYRTLYAEARVHWGGIWNLTDIQFHEFLQMQKVEPEKAVLLLERLRMHKQLGNNEYFRGDGMTANLIEGSQQQYGVVELFSFDKKKIELDAYLSAGAIHIV</sequence>
<gene>
    <name evidence="1" type="ORF">ALQ04_02215</name>
</gene>
<reference evidence="1 2" key="1">
    <citation type="submission" date="2018-08" db="EMBL/GenBank/DDBJ databases">
        <title>Recombination of ecologically and evolutionarily significant loci maintains genetic cohesion in the Pseudomonas syringae species complex.</title>
        <authorList>
            <person name="Dillon M."/>
            <person name="Thakur S."/>
            <person name="Almeida R.N.D."/>
            <person name="Weir B.S."/>
            <person name="Guttman D.S."/>
        </authorList>
    </citation>
    <scope>NUCLEOTIDE SEQUENCE [LARGE SCALE GENOMIC DNA]</scope>
    <source>
        <strain evidence="1 2">ICMP 3353</strain>
    </source>
</reference>
<evidence type="ECO:0000313" key="1">
    <source>
        <dbReference type="EMBL" id="RMQ44362.1"/>
    </source>
</evidence>
<dbReference type="EMBL" id="RBRE01000060">
    <property type="protein sequence ID" value="RMQ44362.1"/>
    <property type="molecule type" value="Genomic_DNA"/>
</dbReference>
<dbReference type="Proteomes" id="UP000277236">
    <property type="component" value="Unassembled WGS sequence"/>
</dbReference>
<comment type="caution">
    <text evidence="1">The sequence shown here is derived from an EMBL/GenBank/DDBJ whole genome shotgun (WGS) entry which is preliminary data.</text>
</comment>
<dbReference type="AlphaFoldDB" id="A0A3M4LS83"/>
<accession>A0A3M4LS83</accession>
<organism evidence="1 2">
    <name type="scientific">Pseudomonas cichorii</name>
    <dbReference type="NCBI Taxonomy" id="36746"/>
    <lineage>
        <taxon>Bacteria</taxon>
        <taxon>Pseudomonadati</taxon>
        <taxon>Pseudomonadota</taxon>
        <taxon>Gammaproteobacteria</taxon>
        <taxon>Pseudomonadales</taxon>
        <taxon>Pseudomonadaceae</taxon>
        <taxon>Pseudomonas</taxon>
    </lineage>
</organism>